<organism evidence="6 7">
    <name type="scientific">Peronospora matthiolae</name>
    <dbReference type="NCBI Taxonomy" id="2874970"/>
    <lineage>
        <taxon>Eukaryota</taxon>
        <taxon>Sar</taxon>
        <taxon>Stramenopiles</taxon>
        <taxon>Oomycota</taxon>
        <taxon>Peronosporomycetes</taxon>
        <taxon>Peronosporales</taxon>
        <taxon>Peronosporaceae</taxon>
        <taxon>Peronospora</taxon>
    </lineage>
</organism>
<keyword evidence="2" id="KW-0812">Transmembrane</keyword>
<dbReference type="PANTHER" id="PTHR35518">
    <property type="entry name" value="MAINTENANCE OF TELOMOERE CAPPING"/>
    <property type="match status" value="1"/>
</dbReference>
<keyword evidence="4" id="KW-0472">Membrane</keyword>
<dbReference type="Proteomes" id="UP001162060">
    <property type="component" value="Unassembled WGS sequence"/>
</dbReference>
<dbReference type="Pfam" id="PF26146">
    <property type="entry name" value="PI-PLC_X"/>
    <property type="match status" value="1"/>
</dbReference>
<evidence type="ECO:0000256" key="3">
    <source>
        <dbReference type="ARBA" id="ARBA00022989"/>
    </source>
</evidence>
<dbReference type="GO" id="GO:0006629">
    <property type="term" value="P:lipid metabolic process"/>
    <property type="evidence" value="ECO:0007669"/>
    <property type="project" value="InterPro"/>
</dbReference>
<reference evidence="6" key="1">
    <citation type="submission" date="2024-01" db="EMBL/GenBank/DDBJ databases">
        <authorList>
            <person name="Webb A."/>
        </authorList>
    </citation>
    <scope>NUCLEOTIDE SEQUENCE</scope>
    <source>
        <strain evidence="6">Pm1</strain>
    </source>
</reference>
<accession>A0AAV1TA89</accession>
<proteinExistence type="predicted"/>
<evidence type="ECO:0000256" key="4">
    <source>
        <dbReference type="ARBA" id="ARBA00023136"/>
    </source>
</evidence>
<keyword evidence="5" id="KW-0732">Signal</keyword>
<evidence type="ECO:0008006" key="8">
    <source>
        <dbReference type="Google" id="ProtNLM"/>
    </source>
</evidence>
<name>A0AAV1TA89_9STRA</name>
<comment type="caution">
    <text evidence="6">The sequence shown here is derived from an EMBL/GenBank/DDBJ whole genome shotgun (WGS) entry which is preliminary data.</text>
</comment>
<gene>
    <name evidence="6" type="ORF">PM001_LOCUS3243</name>
</gene>
<keyword evidence="3" id="KW-1133">Transmembrane helix</keyword>
<protein>
    <recommendedName>
        <fullName evidence="8">PLC-like phosphodiesterase</fullName>
    </recommendedName>
</protein>
<dbReference type="GO" id="GO:0016020">
    <property type="term" value="C:membrane"/>
    <property type="evidence" value="ECO:0007669"/>
    <property type="project" value="UniProtKB-SubCell"/>
</dbReference>
<dbReference type="SUPFAM" id="SSF51695">
    <property type="entry name" value="PLC-like phosphodiesterases"/>
    <property type="match status" value="1"/>
</dbReference>
<dbReference type="AlphaFoldDB" id="A0AAV1TA89"/>
<sequence length="590" mass="65976">MRFPLLTSRRSSASSCYSSPLLSLLCLRALFAFSTSQSTAIRLPLHLPLDVDSETFWTLPATQNITQDITQFRTQVLNHVPDLVPGDVKCDKIARCDHKGVCAVVCKHGSVQIDKWLQKALKLQRTLAYRRNFCSAALPGTHNSAINLSDGYGVEDHVFEGYLRYFSWFKPGMKVHTNDQLFSLTDQLQMGVRFLELDVHWCDGDLRIAHCGGFRSKLLDGMINVFNEIAKILGTGIEWDSETIGCKPSLSSIPSKEQRPLKDALQEVAAWLHAPENSDEFLMVFFDDETNLMKWNKVGKLLEYLKAYFPEEEILRPIELMYDTEWPTLEQLLLAGKRVLFMSGADYLARGEEILFVKDNICNWHEPPLPLVPFPACRFNQSATKIGIPDVDFTIFRPETSEIEYGFLNAAGQLGSNKNLLDEKSLPGVTDCGVNLPSPDNITPKRMEATIWAVPKGHELDPTECVALMRESKTWQSVDCQTANLVSACVDVKNPRLWQLGLVSVIEADAAAACIAHSSARLTYSVPASGYENNLLHDRLIRHAPSSVVGVWLNVKNVVAKVYSTDQIQAVTPFGQHVKQPLLDVIVAVQ</sequence>
<evidence type="ECO:0000313" key="7">
    <source>
        <dbReference type="Proteomes" id="UP001162060"/>
    </source>
</evidence>
<feature type="signal peptide" evidence="5">
    <location>
        <begin position="1"/>
        <end position="36"/>
    </location>
</feature>
<dbReference type="InterPro" id="IPR051008">
    <property type="entry name" value="Telomere_Capping_Maintenance"/>
</dbReference>
<evidence type="ECO:0000256" key="1">
    <source>
        <dbReference type="ARBA" id="ARBA00004370"/>
    </source>
</evidence>
<evidence type="ECO:0000256" key="2">
    <source>
        <dbReference type="ARBA" id="ARBA00022692"/>
    </source>
</evidence>
<comment type="subcellular location">
    <subcellularLocation>
        <location evidence="1">Membrane</location>
    </subcellularLocation>
</comment>
<evidence type="ECO:0000256" key="5">
    <source>
        <dbReference type="SAM" id="SignalP"/>
    </source>
</evidence>
<dbReference type="Gene3D" id="3.20.20.190">
    <property type="entry name" value="Phosphatidylinositol (PI) phosphodiesterase"/>
    <property type="match status" value="1"/>
</dbReference>
<dbReference type="PANTHER" id="PTHR35518:SF2">
    <property type="entry name" value="MAINTENANCE OF TELOMERE CAPPING PROTEIN 6"/>
    <property type="match status" value="1"/>
</dbReference>
<feature type="chain" id="PRO_5043584213" description="PLC-like phosphodiesterase" evidence="5">
    <location>
        <begin position="37"/>
        <end position="590"/>
    </location>
</feature>
<dbReference type="GO" id="GO:0008081">
    <property type="term" value="F:phosphoric diester hydrolase activity"/>
    <property type="evidence" value="ECO:0007669"/>
    <property type="project" value="InterPro"/>
</dbReference>
<dbReference type="InterPro" id="IPR017946">
    <property type="entry name" value="PLC-like_Pdiesterase_TIM-brl"/>
</dbReference>
<evidence type="ECO:0000313" key="6">
    <source>
        <dbReference type="EMBL" id="CAK7906027.1"/>
    </source>
</evidence>
<dbReference type="EMBL" id="CAKLBY020000030">
    <property type="protein sequence ID" value="CAK7906027.1"/>
    <property type="molecule type" value="Genomic_DNA"/>
</dbReference>